<dbReference type="AlphaFoldDB" id="A0A8D9BZJ3"/>
<dbReference type="EMBL" id="HBUF01681824">
    <property type="protein sequence ID" value="CAG6792491.1"/>
    <property type="molecule type" value="Transcribed_RNA"/>
</dbReference>
<proteinExistence type="predicted"/>
<keyword evidence="1" id="KW-1133">Transmembrane helix</keyword>
<accession>A0A8D9BZJ3</accession>
<protein>
    <submittedName>
        <fullName evidence="3">Uncharacterized protein</fullName>
    </submittedName>
</protein>
<feature type="signal peptide" evidence="2">
    <location>
        <begin position="1"/>
        <end position="22"/>
    </location>
</feature>
<feature type="transmembrane region" description="Helical" evidence="1">
    <location>
        <begin position="62"/>
        <end position="90"/>
    </location>
</feature>
<feature type="chain" id="PRO_5036429085" evidence="2">
    <location>
        <begin position="23"/>
        <end position="133"/>
    </location>
</feature>
<evidence type="ECO:0000313" key="3">
    <source>
        <dbReference type="EMBL" id="CAG6792489.1"/>
    </source>
</evidence>
<name>A0A8D9BZJ3_9HEMI</name>
<dbReference type="EMBL" id="HBUF01343194">
    <property type="protein sequence ID" value="CAG6706365.1"/>
    <property type="molecule type" value="Transcribed_RNA"/>
</dbReference>
<dbReference type="EMBL" id="HBUF01343195">
    <property type="protein sequence ID" value="CAG6706366.1"/>
    <property type="molecule type" value="Transcribed_RNA"/>
</dbReference>
<sequence length="133" mass="14634">MLVVLVIVLHFLSHLLILLVDGVESLLQLLGAHSVVLLEDLFRGFPSQLRLHDGASVEVIVQLLNCFLALFSFQELFFSFLLFGCGFAVIVDQMGFNRFVVAVTVAVASTVALLVVLSMAQLFLHQCQVVDLC</sequence>
<feature type="transmembrane region" description="Helical" evidence="1">
    <location>
        <begin position="99"/>
        <end position="124"/>
    </location>
</feature>
<keyword evidence="2" id="KW-0732">Signal</keyword>
<dbReference type="EMBL" id="HBUF01171938">
    <property type="protein sequence ID" value="CAG6652889.1"/>
    <property type="molecule type" value="Transcribed_RNA"/>
</dbReference>
<evidence type="ECO:0000256" key="1">
    <source>
        <dbReference type="SAM" id="Phobius"/>
    </source>
</evidence>
<keyword evidence="1" id="KW-0812">Transmembrane</keyword>
<organism evidence="3">
    <name type="scientific">Cacopsylla melanoneura</name>
    <dbReference type="NCBI Taxonomy" id="428564"/>
    <lineage>
        <taxon>Eukaryota</taxon>
        <taxon>Metazoa</taxon>
        <taxon>Ecdysozoa</taxon>
        <taxon>Arthropoda</taxon>
        <taxon>Hexapoda</taxon>
        <taxon>Insecta</taxon>
        <taxon>Pterygota</taxon>
        <taxon>Neoptera</taxon>
        <taxon>Paraneoptera</taxon>
        <taxon>Hemiptera</taxon>
        <taxon>Sternorrhyncha</taxon>
        <taxon>Psylloidea</taxon>
        <taxon>Psyllidae</taxon>
        <taxon>Psyllinae</taxon>
        <taxon>Cacopsylla</taxon>
    </lineage>
</organism>
<reference evidence="3" key="1">
    <citation type="submission" date="2021-05" db="EMBL/GenBank/DDBJ databases">
        <authorList>
            <person name="Alioto T."/>
            <person name="Alioto T."/>
            <person name="Gomez Garrido J."/>
        </authorList>
    </citation>
    <scope>NUCLEOTIDE SEQUENCE</scope>
</reference>
<keyword evidence="1" id="KW-0472">Membrane</keyword>
<dbReference type="EMBL" id="HBUF01681823">
    <property type="protein sequence ID" value="CAG6792489.1"/>
    <property type="molecule type" value="Transcribed_RNA"/>
</dbReference>
<dbReference type="EMBL" id="HBUF01171971">
    <property type="protein sequence ID" value="CAG6652991.1"/>
    <property type="molecule type" value="Transcribed_RNA"/>
</dbReference>
<dbReference type="EMBL" id="HBUF01171901">
    <property type="protein sequence ID" value="CAG6652789.1"/>
    <property type="molecule type" value="Transcribed_RNA"/>
</dbReference>
<dbReference type="EMBL" id="HBUF01681822">
    <property type="protein sequence ID" value="CAG6792487.1"/>
    <property type="molecule type" value="Transcribed_RNA"/>
</dbReference>
<evidence type="ECO:0000256" key="2">
    <source>
        <dbReference type="SAM" id="SignalP"/>
    </source>
</evidence>